<keyword evidence="1" id="KW-0732">Signal</keyword>
<proteinExistence type="predicted"/>
<dbReference type="SUPFAM" id="SSF82171">
    <property type="entry name" value="DPP6 N-terminal domain-like"/>
    <property type="match status" value="1"/>
</dbReference>
<dbReference type="Gene3D" id="2.120.10.30">
    <property type="entry name" value="TolB, C-terminal domain"/>
    <property type="match status" value="1"/>
</dbReference>
<gene>
    <name evidence="2" type="ORF">GCM10022408_28470</name>
</gene>
<evidence type="ECO:0000313" key="3">
    <source>
        <dbReference type="Proteomes" id="UP001500567"/>
    </source>
</evidence>
<evidence type="ECO:0000256" key="1">
    <source>
        <dbReference type="SAM" id="SignalP"/>
    </source>
</evidence>
<organism evidence="2 3">
    <name type="scientific">Hymenobacter fastidiosus</name>
    <dbReference type="NCBI Taxonomy" id="486264"/>
    <lineage>
        <taxon>Bacteria</taxon>
        <taxon>Pseudomonadati</taxon>
        <taxon>Bacteroidota</taxon>
        <taxon>Cytophagia</taxon>
        <taxon>Cytophagales</taxon>
        <taxon>Hymenobacteraceae</taxon>
        <taxon>Hymenobacter</taxon>
    </lineage>
</organism>
<accession>A0ABP7SMT9</accession>
<evidence type="ECO:0000313" key="2">
    <source>
        <dbReference type="EMBL" id="GAA4013663.1"/>
    </source>
</evidence>
<evidence type="ECO:0008006" key="4">
    <source>
        <dbReference type="Google" id="ProtNLM"/>
    </source>
</evidence>
<dbReference type="RefSeq" id="WP_345073899.1">
    <property type="nucleotide sequence ID" value="NZ_BAABDJ010000035.1"/>
</dbReference>
<sequence>MRLHLLPAVLSLFSALAVSAQTLPVLDQNPPTLRWRQVRTPHFRVLYPAGLDSAAQHTARRLEQVHKPGTATLGVVPPPISIVLQNQTSVSNAFVTFLPRHAEFFITPQQGMGLGTVDWLDGLVVHEYRHIGQFDKARQGIGRVLHPLLGDGGLGVAAVGVPQWFFEGDAVGNETALTRSGRGRIPNFSVDMRANRLAGRHFDYQKAVNGSLRDNVPDWYGLGYFLTSYLKNRYDPAIWSRVLDRYYAFPFYPFSFSRSIRRTTGLTVEQLYDRTMADLDSTWRGQQQNLKTTVGRDFAVQPEHQGKHPVFTEYRYPQYVNDSTVVALKTGLGDVAQLVLLNRHGAERRLFVQGLVNIPELLSVGGGKVVWPEFRSDPRWRQRVYSELRLLDLTSGQLTHLKQRRYATAALSADGQRLVAVQTDSAYHHALVLVDARTGAVQQTLPNPPNDFYTQPRWTADGQVAVVTLKPAGKTIELLNPATGTARALLPVANINLTNPQPWGDYVLYNSPQSGIDNVYAVQISTGRTWQVTSRPLGAYHAAVAPDGRHLAFHEFRADGSRVVEMPLDPATWTPVPVTTTDTQGIYAAQLSAREPAAQLIQPLMLTRPDSARYPVQAYSPLKHAFNVFSYGLIQSPAGNGLSLGVRSQDLLNTTQAVVGVGYDQVERTGNVFGGLSYQGRYPVFDANIEYGGRDAAFLTSQGLVRDQWTYTRLSTGVRLPFNLTRSRNLEALTLSAYYLHERVQGYDLPVRSISEVGPSQPLNGVQTSLSYVRQLKQSARDVAPRRGQTLLVTWRTTPFGMGLDAAQFGAQSSVFLPGIGKHQAIRVRGGYQYQQQREYRFGSAVSFPRGEGYVSFDRLRAASFDYYLPIAYTHWTLGRVLYIQRLRATGFLDLAHGETRLRSGALRGRDYRNVGVDANVLFNVLHLRTPIETGLRCVYNTYTRTWVLEPLVLNIRI</sequence>
<reference evidence="3" key="1">
    <citation type="journal article" date="2019" name="Int. J. Syst. Evol. Microbiol.">
        <title>The Global Catalogue of Microorganisms (GCM) 10K type strain sequencing project: providing services to taxonomists for standard genome sequencing and annotation.</title>
        <authorList>
            <consortium name="The Broad Institute Genomics Platform"/>
            <consortium name="The Broad Institute Genome Sequencing Center for Infectious Disease"/>
            <person name="Wu L."/>
            <person name="Ma J."/>
        </authorList>
    </citation>
    <scope>NUCLEOTIDE SEQUENCE [LARGE SCALE GENOMIC DNA]</scope>
    <source>
        <strain evidence="3">JCM 17224</strain>
    </source>
</reference>
<feature type="chain" id="PRO_5045788834" description="Biopolymer transporter Tol" evidence="1">
    <location>
        <begin position="21"/>
        <end position="958"/>
    </location>
</feature>
<protein>
    <recommendedName>
        <fullName evidence="4">Biopolymer transporter Tol</fullName>
    </recommendedName>
</protein>
<dbReference type="PANTHER" id="PTHR36842:SF1">
    <property type="entry name" value="PROTEIN TOLB"/>
    <property type="match status" value="1"/>
</dbReference>
<feature type="signal peptide" evidence="1">
    <location>
        <begin position="1"/>
        <end position="20"/>
    </location>
</feature>
<name>A0ABP7SMT9_9BACT</name>
<dbReference type="InterPro" id="IPR011042">
    <property type="entry name" value="6-blade_b-propeller_TolB-like"/>
</dbReference>
<dbReference type="EMBL" id="BAABDJ010000035">
    <property type="protein sequence ID" value="GAA4013663.1"/>
    <property type="molecule type" value="Genomic_DNA"/>
</dbReference>
<comment type="caution">
    <text evidence="2">The sequence shown here is derived from an EMBL/GenBank/DDBJ whole genome shotgun (WGS) entry which is preliminary data.</text>
</comment>
<keyword evidence="3" id="KW-1185">Reference proteome</keyword>
<dbReference type="PANTHER" id="PTHR36842">
    <property type="entry name" value="PROTEIN TOLB HOMOLOG"/>
    <property type="match status" value="1"/>
</dbReference>
<dbReference type="Proteomes" id="UP001500567">
    <property type="component" value="Unassembled WGS sequence"/>
</dbReference>